<name>A0A2S6MUM7_RHOGL</name>
<keyword evidence="4" id="KW-1185">Reference proteome</keyword>
<evidence type="ECO:0000313" key="3">
    <source>
        <dbReference type="EMBL" id="PPQ26064.1"/>
    </source>
</evidence>
<protein>
    <recommendedName>
        <fullName evidence="2">HEPN domain-containing protein</fullName>
    </recommendedName>
</protein>
<dbReference type="PANTHER" id="PTHR36565">
    <property type="entry name" value="UPF0332 PROTEIN TM_1000"/>
    <property type="match status" value="1"/>
</dbReference>
<evidence type="ECO:0000259" key="2">
    <source>
        <dbReference type="Pfam" id="PF05168"/>
    </source>
</evidence>
<dbReference type="RefSeq" id="WP_104523078.1">
    <property type="nucleotide sequence ID" value="NZ_NHRY01000274.1"/>
</dbReference>
<proteinExistence type="inferred from homology"/>
<accession>A0A2S6MUM7</accession>
<dbReference type="OrthoDB" id="8004574at2"/>
<dbReference type="InterPro" id="IPR007842">
    <property type="entry name" value="HEPN_dom"/>
</dbReference>
<dbReference type="Pfam" id="PF05168">
    <property type="entry name" value="HEPN"/>
    <property type="match status" value="1"/>
</dbReference>
<dbReference type="Proteomes" id="UP000239724">
    <property type="component" value="Unassembled WGS sequence"/>
</dbReference>
<evidence type="ECO:0000313" key="4">
    <source>
        <dbReference type="Proteomes" id="UP000239724"/>
    </source>
</evidence>
<comment type="caution">
    <text evidence="3">The sequence shown here is derived from an EMBL/GenBank/DDBJ whole genome shotgun (WGS) entry which is preliminary data.</text>
</comment>
<reference evidence="3 4" key="1">
    <citation type="journal article" date="2018" name="Arch. Microbiol.">
        <title>New insights into the metabolic potential of the phototrophic purple bacterium Rhodopila globiformis DSM 161(T) from its draft genome sequence and evidence for a vanadium-dependent nitrogenase.</title>
        <authorList>
            <person name="Imhoff J.F."/>
            <person name="Rahn T."/>
            <person name="Kunzel S."/>
            <person name="Neulinger S.C."/>
        </authorList>
    </citation>
    <scope>NUCLEOTIDE SEQUENCE [LARGE SCALE GENOMIC DNA]</scope>
    <source>
        <strain evidence="3 4">DSM 161</strain>
    </source>
</reference>
<dbReference type="AlphaFoldDB" id="A0A2S6MUM7"/>
<dbReference type="InterPro" id="IPR052226">
    <property type="entry name" value="UPF0332_toxin"/>
</dbReference>
<evidence type="ECO:0000256" key="1">
    <source>
        <dbReference type="ARBA" id="ARBA00038248"/>
    </source>
</evidence>
<dbReference type="Gene3D" id="1.20.120.330">
    <property type="entry name" value="Nucleotidyltransferases domain 2"/>
    <property type="match status" value="1"/>
</dbReference>
<dbReference type="EMBL" id="NHRY01000274">
    <property type="protein sequence ID" value="PPQ26064.1"/>
    <property type="molecule type" value="Genomic_DNA"/>
</dbReference>
<gene>
    <name evidence="3" type="ORF">CCS01_31090</name>
</gene>
<sequence>MKRSANSAAYISKAERALRSAHAMLRDLDAEGACNRAYYAMFNAARAALLVAGVGAPDEGYKTHGGLIAAFGKHLVTSGQVEAALGRAINQVQRLRQIADYVGDPPSLDDATWAVAQADAFVAAMRARVC</sequence>
<feature type="domain" description="HEPN" evidence="2">
    <location>
        <begin position="9"/>
        <end position="125"/>
    </location>
</feature>
<comment type="similarity">
    <text evidence="1">Belongs to the UPF0332 family.</text>
</comment>
<organism evidence="3 4">
    <name type="scientific">Rhodopila globiformis</name>
    <name type="common">Rhodopseudomonas globiformis</name>
    <dbReference type="NCBI Taxonomy" id="1071"/>
    <lineage>
        <taxon>Bacteria</taxon>
        <taxon>Pseudomonadati</taxon>
        <taxon>Pseudomonadota</taxon>
        <taxon>Alphaproteobacteria</taxon>
        <taxon>Acetobacterales</taxon>
        <taxon>Acetobacteraceae</taxon>
        <taxon>Rhodopila</taxon>
    </lineage>
</organism>
<dbReference type="PANTHER" id="PTHR36565:SF1">
    <property type="entry name" value="UPF0332 PROTEIN TM_1000"/>
    <property type="match status" value="1"/>
</dbReference>